<evidence type="ECO:0000256" key="8">
    <source>
        <dbReference type="ARBA" id="ARBA00022989"/>
    </source>
</evidence>
<evidence type="ECO:0000256" key="7">
    <source>
        <dbReference type="ARBA" id="ARBA00022692"/>
    </source>
</evidence>
<dbReference type="KEGG" id="csem:103383792"/>
<dbReference type="Pfam" id="PF00100">
    <property type="entry name" value="Zona_pellucida"/>
    <property type="match status" value="1"/>
</dbReference>
<dbReference type="Proteomes" id="UP000265120">
    <property type="component" value="Chromosome 9"/>
</dbReference>
<feature type="region of interest" description="Disordered" evidence="15">
    <location>
        <begin position="385"/>
        <end position="415"/>
    </location>
</feature>
<dbReference type="InterPro" id="IPR044913">
    <property type="entry name" value="P_trefoil_dom_sf"/>
</dbReference>
<evidence type="ECO:0000256" key="4">
    <source>
        <dbReference type="ARBA" id="ARBA00022525"/>
    </source>
</evidence>
<keyword evidence="9" id="KW-0472">Membrane</keyword>
<dbReference type="SUPFAM" id="SSF57492">
    <property type="entry name" value="Trefoil"/>
    <property type="match status" value="1"/>
</dbReference>
<proteinExistence type="inferred from homology"/>
<evidence type="ECO:0000256" key="6">
    <source>
        <dbReference type="ARBA" id="ARBA00022685"/>
    </source>
</evidence>
<feature type="compositionally biased region" description="Pro residues" evidence="15">
    <location>
        <begin position="385"/>
        <end position="396"/>
    </location>
</feature>
<keyword evidence="7" id="KW-0812">Transmembrane</keyword>
<evidence type="ECO:0000313" key="20">
    <source>
        <dbReference type="Proteomes" id="UP000265120"/>
    </source>
</evidence>
<dbReference type="InterPro" id="IPR055355">
    <property type="entry name" value="ZP-C"/>
</dbReference>
<evidence type="ECO:0000256" key="10">
    <source>
        <dbReference type="ARBA" id="ARBA00023157"/>
    </source>
</evidence>
<dbReference type="PANTHER" id="PTHR23343">
    <property type="entry name" value="ZONA PELLUCIDA SPERM-BINDING PROTEIN"/>
    <property type="match status" value="1"/>
</dbReference>
<feature type="region of interest" description="Disordered" evidence="15">
    <location>
        <begin position="30"/>
        <end position="49"/>
    </location>
</feature>
<dbReference type="SMART" id="SM00241">
    <property type="entry name" value="ZP"/>
    <property type="match status" value="1"/>
</dbReference>
<dbReference type="GeneID" id="103383792"/>
<dbReference type="GeneTree" id="ENSGT00940000161324"/>
<feature type="domain" description="P-type" evidence="18">
    <location>
        <begin position="777"/>
        <end position="817"/>
    </location>
</feature>
<dbReference type="GO" id="GO:0035804">
    <property type="term" value="F:structural constituent of egg coat"/>
    <property type="evidence" value="ECO:0007669"/>
    <property type="project" value="TreeGrafter"/>
</dbReference>
<dbReference type="Ensembl" id="ENSCSET00000010617.1">
    <property type="protein sequence ID" value="ENSCSEP00000010491.1"/>
    <property type="gene ID" value="ENSCSEG00000006740.1"/>
</dbReference>
<dbReference type="Pfam" id="PF23344">
    <property type="entry name" value="ZP-N"/>
    <property type="match status" value="1"/>
</dbReference>
<dbReference type="GO" id="GO:0035805">
    <property type="term" value="C:egg coat"/>
    <property type="evidence" value="ECO:0007669"/>
    <property type="project" value="UniProtKB-SubCell"/>
</dbReference>
<evidence type="ECO:0000256" key="9">
    <source>
        <dbReference type="ARBA" id="ARBA00023136"/>
    </source>
</evidence>
<feature type="disulfide bond" evidence="14">
    <location>
        <begin position="789"/>
        <end position="804"/>
    </location>
</feature>
<keyword evidence="10 14" id="KW-1015">Disulfide bond</keyword>
<dbReference type="InterPro" id="IPR051148">
    <property type="entry name" value="Zona_Pellucida_Domain_gp"/>
</dbReference>
<comment type="subcellular location">
    <subcellularLocation>
        <location evidence="1">Cell membrane</location>
        <topology evidence="1">Single-pass type I membrane protein</topology>
    </subcellularLocation>
    <subcellularLocation>
        <location evidence="13">Zona pellucida</location>
    </subcellularLocation>
</comment>
<dbReference type="RefSeq" id="XP_008315307.1">
    <property type="nucleotide sequence ID" value="XM_008317085.3"/>
</dbReference>
<dbReference type="InParanoid" id="A0A3P8VB81"/>
<dbReference type="STRING" id="244447.ENSCSEP00000010491"/>
<dbReference type="RefSeq" id="XP_008315308.1">
    <property type="nucleotide sequence ID" value="XM_008317086.2"/>
</dbReference>
<evidence type="ECO:0000256" key="11">
    <source>
        <dbReference type="ARBA" id="ARBA00023180"/>
    </source>
</evidence>
<evidence type="ECO:0000256" key="14">
    <source>
        <dbReference type="PROSITE-ProRule" id="PRU00779"/>
    </source>
</evidence>
<evidence type="ECO:0000259" key="17">
    <source>
        <dbReference type="PROSITE" id="PS51034"/>
    </source>
</evidence>
<dbReference type="PROSITE" id="PS51448">
    <property type="entry name" value="P_TREFOIL_2"/>
    <property type="match status" value="1"/>
</dbReference>
<dbReference type="PROSITE" id="PS00025">
    <property type="entry name" value="P_TREFOIL_1"/>
    <property type="match status" value="1"/>
</dbReference>
<dbReference type="GO" id="GO:0032190">
    <property type="term" value="F:acrosin binding"/>
    <property type="evidence" value="ECO:0007669"/>
    <property type="project" value="TreeGrafter"/>
</dbReference>
<dbReference type="AlphaFoldDB" id="A0A3P8VB81"/>
<evidence type="ECO:0000256" key="1">
    <source>
        <dbReference type="ARBA" id="ARBA00004251"/>
    </source>
</evidence>
<evidence type="ECO:0000256" key="12">
    <source>
        <dbReference type="ARBA" id="ARBA00023279"/>
    </source>
</evidence>
<evidence type="ECO:0000259" key="18">
    <source>
        <dbReference type="PROSITE" id="PS51448"/>
    </source>
</evidence>
<sequence length="1080" mass="119996">MMSRKQKREFGLFLFLFIVNHLLSSSEQTSDNSIADTWERSSDDEGNGLMDKRLVRLSKTKPPSVGGHQLHSAVLPGERLPNFILPKVKEAERNVVSSSLSWSVGNVRTNTNASASAKKDGYQSDFAEFHGFKGRVVAPLLTPQFSELLEMRPLVWCDEEVMTFTASGQGLTHLLVDRGAAPPISLSQLPPYCGYTVRMSTSDLEVTVPYDACYITLENDSYVLPLLWWANPLRLSCPVQLPSSALPPSHFLPSVFCSHYGMVVQIHGQEQDIAKLGVTDWGPFVSEDCAYLAHLRQNEFTFFIPFKDSCIINSEGPHLQMVLDEQGFFLSCPVGPYFPDLPGSASPAPSTYPPTPPQPPPSPYSPQTPTKEQILQLPYNPYDPYPGLPQAYPPGPQHVKPTDPPSGHAPGSQQLQQESLYRLLYAPGEQHISPSLPDPESIFIFDPTPGPGQDSGSQKFSHFLTFYQPHTADFPYLTESGPELQPPSPYLYHPFYYNFYHTYYPPPYPPGLQYPEVTPMTTVQPVTTLPTTAATPSTAPTCTTAPTETPLKTQMPHYQCQKERVVVFLPHAHLDSIQVQDELKTWQFLFNVSTLCGYMLMPQTFGVFLYAPLPACHSQYQTPTTISLPLRFWDLSMAQYRTLELVCPYDSGPETPAPDLLPTPLTPPTTTDSADPRPQIICSSHQMSVKIPSGPISGILLKDLKGNQIKLQDAPKHCGYFASQGTNGQIHLSLDLQSGCHMGVQGKMYIISIVYVTKHGRRETRLSCPVVHSSPIKVCNIPGKQRLPCGPSFVSRTQCLSMGCCYSKQTRTCFYPMDECTIDHHFVFTVPASITEPPLSPALLVAASNSTCKPQRVTPDYALFKIPMDGCGARRVVVGKMVIYLVEIVSNVQGISFNYGTITRDSPVRFLVECRYQPDSVMPVSYLVKTPSFGAGVQPKEMFGVQLRIAKDAQYSSYYPQYHQPLQMLLGKPLYLEVRILNPPDPSLVLLVHFCVAYPRSGKSIWILLYNGCPNPLDPPPHQVVLSPVPSRQTRRFTISTFQFLDDGVLKDTNEEIYFMCSTEVCSPSDGPCVEGCFGQ</sequence>
<dbReference type="Gene3D" id="4.10.110.10">
    <property type="entry name" value="Spasmolytic Protein, domain 1"/>
    <property type="match status" value="1"/>
</dbReference>
<dbReference type="PROSITE" id="PS51034">
    <property type="entry name" value="ZP_2"/>
    <property type="match status" value="1"/>
</dbReference>
<dbReference type="Gene3D" id="2.60.40.4100">
    <property type="entry name" value="Zona pellucida, ZP-C domain"/>
    <property type="match status" value="1"/>
</dbReference>
<dbReference type="InterPro" id="IPR017957">
    <property type="entry name" value="P_trefoil_CS"/>
</dbReference>
<accession>A0A3P8VB81</accession>
<dbReference type="InterPro" id="IPR001507">
    <property type="entry name" value="ZP_dom"/>
</dbReference>
<keyword evidence="8" id="KW-1133">Transmembrane helix</keyword>
<dbReference type="InterPro" id="IPR042235">
    <property type="entry name" value="ZP-C_dom"/>
</dbReference>
<dbReference type="PANTHER" id="PTHR23343:SF117">
    <property type="entry name" value="ZONA PELLUCIDA SPERM-BINDING PROTEIN 4-LIKE ISOFORM X1"/>
    <property type="match status" value="1"/>
</dbReference>
<evidence type="ECO:0000256" key="3">
    <source>
        <dbReference type="ARBA" id="ARBA00022475"/>
    </source>
</evidence>
<evidence type="ECO:0000256" key="16">
    <source>
        <dbReference type="SAM" id="SignalP"/>
    </source>
</evidence>
<protein>
    <submittedName>
        <fullName evidence="19">Uncharacterized LOC103383792</fullName>
    </submittedName>
</protein>
<feature type="region of interest" description="Disordered" evidence="15">
    <location>
        <begin position="343"/>
        <end position="370"/>
    </location>
</feature>
<evidence type="ECO:0000256" key="13">
    <source>
        <dbReference type="ARBA" id="ARBA00024183"/>
    </source>
</evidence>
<dbReference type="GO" id="GO:0005886">
    <property type="term" value="C:plasma membrane"/>
    <property type="evidence" value="ECO:0007669"/>
    <property type="project" value="UniProtKB-SubCell"/>
</dbReference>
<keyword evidence="11" id="KW-0325">Glycoprotein</keyword>
<reference evidence="19" key="3">
    <citation type="submission" date="2025-09" db="UniProtKB">
        <authorList>
            <consortium name="Ensembl"/>
        </authorList>
    </citation>
    <scope>IDENTIFICATION</scope>
</reference>
<dbReference type="CDD" id="cd00111">
    <property type="entry name" value="Trefoil"/>
    <property type="match status" value="1"/>
</dbReference>
<organism evidence="19 20">
    <name type="scientific">Cynoglossus semilaevis</name>
    <name type="common">Tongue sole</name>
    <dbReference type="NCBI Taxonomy" id="244447"/>
    <lineage>
        <taxon>Eukaryota</taxon>
        <taxon>Metazoa</taxon>
        <taxon>Chordata</taxon>
        <taxon>Craniata</taxon>
        <taxon>Vertebrata</taxon>
        <taxon>Euteleostomi</taxon>
        <taxon>Actinopterygii</taxon>
        <taxon>Neopterygii</taxon>
        <taxon>Teleostei</taxon>
        <taxon>Neoteleostei</taxon>
        <taxon>Acanthomorphata</taxon>
        <taxon>Carangaria</taxon>
        <taxon>Pleuronectiformes</taxon>
        <taxon>Pleuronectoidei</taxon>
        <taxon>Cynoglossidae</taxon>
        <taxon>Cynoglossinae</taxon>
        <taxon>Cynoglossus</taxon>
    </lineage>
</organism>
<name>A0A3P8VB81_CYNSE</name>
<evidence type="ECO:0000256" key="2">
    <source>
        <dbReference type="ARBA" id="ARBA00010863"/>
    </source>
</evidence>
<comment type="caution">
    <text evidence="14">Lacks conserved residue(s) required for the propagation of feature annotation.</text>
</comment>
<dbReference type="InterPro" id="IPR000519">
    <property type="entry name" value="P_trefoil_dom"/>
</dbReference>
<keyword evidence="4" id="KW-0964">Secreted</keyword>
<dbReference type="GO" id="GO:0060468">
    <property type="term" value="P:prevention of polyspermy"/>
    <property type="evidence" value="ECO:0007669"/>
    <property type="project" value="TreeGrafter"/>
</dbReference>
<feature type="signal peptide" evidence="16">
    <location>
        <begin position="1"/>
        <end position="24"/>
    </location>
</feature>
<reference evidence="19 20" key="1">
    <citation type="journal article" date="2014" name="Nat. Genet.">
        <title>Whole-genome sequence of a flatfish provides insights into ZW sex chromosome evolution and adaptation to a benthic lifestyle.</title>
        <authorList>
            <person name="Chen S."/>
            <person name="Zhang G."/>
            <person name="Shao C."/>
            <person name="Huang Q."/>
            <person name="Liu G."/>
            <person name="Zhang P."/>
            <person name="Song W."/>
            <person name="An N."/>
            <person name="Chalopin D."/>
            <person name="Volff J.N."/>
            <person name="Hong Y."/>
            <person name="Li Q."/>
            <person name="Sha Z."/>
            <person name="Zhou H."/>
            <person name="Xie M."/>
            <person name="Yu Q."/>
            <person name="Liu Y."/>
            <person name="Xiang H."/>
            <person name="Wang N."/>
            <person name="Wu K."/>
            <person name="Yang C."/>
            <person name="Zhou Q."/>
            <person name="Liao X."/>
            <person name="Yang L."/>
            <person name="Hu Q."/>
            <person name="Zhang J."/>
            <person name="Meng L."/>
            <person name="Jin L."/>
            <person name="Tian Y."/>
            <person name="Lian J."/>
            <person name="Yang J."/>
            <person name="Miao G."/>
            <person name="Liu S."/>
            <person name="Liang Z."/>
            <person name="Yan F."/>
            <person name="Li Y."/>
            <person name="Sun B."/>
            <person name="Zhang H."/>
            <person name="Zhang J."/>
            <person name="Zhu Y."/>
            <person name="Du M."/>
            <person name="Zhao Y."/>
            <person name="Schartl M."/>
            <person name="Tang Q."/>
            <person name="Wang J."/>
        </authorList>
    </citation>
    <scope>NUCLEOTIDE SEQUENCE</scope>
</reference>
<comment type="similarity">
    <text evidence="2">Belongs to the ZP domain family. ZPB subfamily.</text>
</comment>
<feature type="compositionally biased region" description="Pro residues" evidence="15">
    <location>
        <begin position="655"/>
        <end position="667"/>
    </location>
</feature>
<feature type="region of interest" description="Disordered" evidence="15">
    <location>
        <begin position="655"/>
        <end position="674"/>
    </location>
</feature>
<evidence type="ECO:0000256" key="5">
    <source>
        <dbReference type="ARBA" id="ARBA00022530"/>
    </source>
</evidence>
<keyword evidence="3" id="KW-1003">Cell membrane</keyword>
<keyword evidence="12" id="KW-0278">Fertilization</keyword>
<reference evidence="19" key="2">
    <citation type="submission" date="2025-08" db="UniProtKB">
        <authorList>
            <consortium name="Ensembl"/>
        </authorList>
    </citation>
    <scope>IDENTIFICATION</scope>
</reference>
<feature type="domain" description="ZP" evidence="17">
    <location>
        <begin position="819"/>
        <end position="1080"/>
    </location>
</feature>
<keyword evidence="6" id="KW-0165">Cleavage on pair of basic residues</keyword>
<feature type="chain" id="PRO_5018326719" evidence="16">
    <location>
        <begin position="25"/>
        <end position="1080"/>
    </location>
</feature>
<keyword evidence="20" id="KW-1185">Reference proteome</keyword>
<dbReference type="Gene3D" id="2.60.40.3210">
    <property type="entry name" value="Zona pellucida, ZP-N domain"/>
    <property type="match status" value="1"/>
</dbReference>
<dbReference type="InterPro" id="IPR055356">
    <property type="entry name" value="ZP-N"/>
</dbReference>
<feature type="disulfide bond" evidence="14">
    <location>
        <begin position="779"/>
        <end position="805"/>
    </location>
</feature>
<feature type="compositionally biased region" description="Pro residues" evidence="15">
    <location>
        <begin position="350"/>
        <end position="366"/>
    </location>
</feature>
<keyword evidence="16" id="KW-0732">Signal</keyword>
<evidence type="ECO:0000256" key="15">
    <source>
        <dbReference type="SAM" id="MobiDB-lite"/>
    </source>
</evidence>
<dbReference type="OrthoDB" id="9907024at2759"/>
<evidence type="ECO:0000313" key="19">
    <source>
        <dbReference type="Ensembl" id="ENSCSEP00000010491.1"/>
    </source>
</evidence>
<dbReference type="GO" id="GO:0007339">
    <property type="term" value="P:binding of sperm to zona pellucida"/>
    <property type="evidence" value="ECO:0007669"/>
    <property type="project" value="TreeGrafter"/>
</dbReference>
<dbReference type="Pfam" id="PF00088">
    <property type="entry name" value="Trefoil"/>
    <property type="match status" value="1"/>
</dbReference>
<keyword evidence="5" id="KW-0272">Extracellular matrix</keyword>